<evidence type="ECO:0000313" key="4">
    <source>
        <dbReference type="Proteomes" id="UP001165060"/>
    </source>
</evidence>
<keyword evidence="4" id="KW-1185">Reference proteome</keyword>
<feature type="transmembrane region" description="Helical" evidence="2">
    <location>
        <begin position="97"/>
        <end position="114"/>
    </location>
</feature>
<feature type="coiled-coil region" evidence="1">
    <location>
        <begin position="458"/>
        <end position="485"/>
    </location>
</feature>
<keyword evidence="2" id="KW-0812">Transmembrane</keyword>
<gene>
    <name evidence="3" type="ORF">TeGR_g13201</name>
</gene>
<dbReference type="Proteomes" id="UP001165060">
    <property type="component" value="Unassembled WGS sequence"/>
</dbReference>
<dbReference type="EMBL" id="BRYB01000397">
    <property type="protein sequence ID" value="GMI29392.1"/>
    <property type="molecule type" value="Genomic_DNA"/>
</dbReference>
<proteinExistence type="predicted"/>
<keyword evidence="2" id="KW-1133">Transmembrane helix</keyword>
<comment type="caution">
    <text evidence="3">The sequence shown here is derived from an EMBL/GenBank/DDBJ whole genome shotgun (WGS) entry which is preliminary data.</text>
</comment>
<name>A0ABQ6MP41_9STRA</name>
<keyword evidence="2" id="KW-0472">Membrane</keyword>
<evidence type="ECO:0000256" key="1">
    <source>
        <dbReference type="SAM" id="Coils"/>
    </source>
</evidence>
<reference evidence="3 4" key="1">
    <citation type="journal article" date="2023" name="Commun. Biol.">
        <title>Genome analysis of Parmales, the sister group of diatoms, reveals the evolutionary specialization of diatoms from phago-mixotrophs to photoautotrophs.</title>
        <authorList>
            <person name="Ban H."/>
            <person name="Sato S."/>
            <person name="Yoshikawa S."/>
            <person name="Yamada K."/>
            <person name="Nakamura Y."/>
            <person name="Ichinomiya M."/>
            <person name="Sato N."/>
            <person name="Blanc-Mathieu R."/>
            <person name="Endo H."/>
            <person name="Kuwata A."/>
            <person name="Ogata H."/>
        </authorList>
    </citation>
    <scope>NUCLEOTIDE SEQUENCE [LARGE SCALE GENOMIC DNA]</scope>
</reference>
<evidence type="ECO:0000256" key="2">
    <source>
        <dbReference type="SAM" id="Phobius"/>
    </source>
</evidence>
<feature type="transmembrane region" description="Helical" evidence="2">
    <location>
        <begin position="64"/>
        <end position="85"/>
    </location>
</feature>
<accession>A0ABQ6MP41</accession>
<sequence>MTSTTVTNPVNAKAVEVTEREAAASPEGVAIDIGGADYPFAVPLPPFPVGWEGVEKNLKETDCVGVLLIPVVLVLVVAAWAAWLPVAGARAVMGGRYLSLFFVVFPVCVAWAILTELPLSIILTAMGMYSLPYKLTSVGTMSFLGGNNTFTSLVFEWFPWTSGRNDKLIQLARANNTKYVLTETGMEDNETDDERNPSFAEFEASISSAATLDAKCDAVLNLVDGKLHKLRIIDMMCCKHEGDDDELWRRLVLSYDKFLGPMTVRCSREPPIPKKHAELVRYVGGAFVTVRDLMGTTERLDKWTEETLAPTVNKATAELESLYGKEYTRLQGGRAAKDLFALPKKKSYLEPAELTHGRFMKGPRFAYSRDLVDVANELQGVSVVDSPAALCELLSLGHHPLINGGKGTGVFEKNTKDKFWWALVMLWQIGVHKRVEKEFGEAMQGLARGKVECRVAPIKGFERAMEKAEEYAAEKKLEKDSAERILAPMHVVDMLRCSFTVDTVEENLAIGRALESKFAVVRTKNNHQPGHLGYADRNYNLLFEGKDGSTKVVCEVQILMRRYIEIKKIGHLLYELVR</sequence>
<organism evidence="3 4">
    <name type="scientific">Tetraparma gracilis</name>
    <dbReference type="NCBI Taxonomy" id="2962635"/>
    <lineage>
        <taxon>Eukaryota</taxon>
        <taxon>Sar</taxon>
        <taxon>Stramenopiles</taxon>
        <taxon>Ochrophyta</taxon>
        <taxon>Bolidophyceae</taxon>
        <taxon>Parmales</taxon>
        <taxon>Triparmaceae</taxon>
        <taxon>Tetraparma</taxon>
    </lineage>
</organism>
<evidence type="ECO:0000313" key="3">
    <source>
        <dbReference type="EMBL" id="GMI29392.1"/>
    </source>
</evidence>
<protein>
    <submittedName>
        <fullName evidence="3">Uncharacterized protein</fullName>
    </submittedName>
</protein>
<keyword evidence="1" id="KW-0175">Coiled coil</keyword>